<dbReference type="Gene3D" id="3.40.50.10350">
    <property type="entry name" value="Glycerate kinase, domain 1"/>
    <property type="match status" value="1"/>
</dbReference>
<dbReference type="AlphaFoldDB" id="A0A845DRR0"/>
<keyword evidence="2 4" id="KW-0808">Transferase</keyword>
<dbReference type="InterPro" id="IPR004381">
    <property type="entry name" value="Glycerate_kinase"/>
</dbReference>
<dbReference type="Proteomes" id="UP000460949">
    <property type="component" value="Unassembled WGS sequence"/>
</dbReference>
<dbReference type="PIRSF" id="PIRSF006078">
    <property type="entry name" value="GlxK"/>
    <property type="match status" value="1"/>
</dbReference>
<evidence type="ECO:0000256" key="1">
    <source>
        <dbReference type="ARBA" id="ARBA00006284"/>
    </source>
</evidence>
<dbReference type="PANTHER" id="PTHR21599">
    <property type="entry name" value="GLYCERATE KINASE"/>
    <property type="match status" value="1"/>
</dbReference>
<gene>
    <name evidence="5" type="ORF">GLW04_09855</name>
</gene>
<comment type="caution">
    <text evidence="5">The sequence shown here is derived from an EMBL/GenBank/DDBJ whole genome shotgun (WGS) entry which is preliminary data.</text>
</comment>
<comment type="similarity">
    <text evidence="1 4">Belongs to the glycerate kinase type-1 family.</text>
</comment>
<dbReference type="RefSeq" id="WP_160836671.1">
    <property type="nucleotide sequence ID" value="NZ_WMET01000002.1"/>
</dbReference>
<name>A0A845DRR0_9BACI</name>
<reference evidence="5 6" key="1">
    <citation type="submission" date="2019-11" db="EMBL/GenBank/DDBJ databases">
        <title>Genome sequences of 17 halophilic strains isolated from different environments.</title>
        <authorList>
            <person name="Furrow R.E."/>
        </authorList>
    </citation>
    <scope>NUCLEOTIDE SEQUENCE [LARGE SCALE GENOMIC DNA]</scope>
    <source>
        <strain evidence="5 6">22511_23_Filter</strain>
    </source>
</reference>
<dbReference type="NCBIfam" id="TIGR00045">
    <property type="entry name" value="glycerate kinase"/>
    <property type="match status" value="1"/>
</dbReference>
<keyword evidence="3 4" id="KW-0418">Kinase</keyword>
<proteinExistence type="inferred from homology"/>
<dbReference type="InterPro" id="IPR036129">
    <property type="entry name" value="Glycerate_kinase_sf"/>
</dbReference>
<evidence type="ECO:0000256" key="3">
    <source>
        <dbReference type="ARBA" id="ARBA00022777"/>
    </source>
</evidence>
<evidence type="ECO:0000313" key="6">
    <source>
        <dbReference type="Proteomes" id="UP000460949"/>
    </source>
</evidence>
<dbReference type="EMBL" id="WMET01000002">
    <property type="protein sequence ID" value="MYL20190.1"/>
    <property type="molecule type" value="Genomic_DNA"/>
</dbReference>
<evidence type="ECO:0000313" key="5">
    <source>
        <dbReference type="EMBL" id="MYL20190.1"/>
    </source>
</evidence>
<sequence>MNILVALDSFKGSLSSREANTAVKKGLLNASGFFRVDTVPVADGGEGTIDALVDASGGRKVHKTVCGPLRRPVKAAYGVIRQDTTAVIEVAEACGLPLVTEEERDALSATSYGVGELMVDALEKGCREMIIGLGGSAVTDGGTGMLRALGYQFLDSDGRNIGDGGGPLSRIAHIDSTCVHPRLKEVVIHTMCDVSNPLHGPNGAAHIYAPQKGASPGEVALLDKGLEHYAQLVQTQTGIDLQSTAGSGAAGGLGAAFSGFLQSSLQSGVQFILDELKVGERIVEADLIITGEGKLDAQSSMGKVPSGIADRAKQHGRPVIALAGDITAAEKGGHEAGIDACFSIMRGPSSLQDALNPDTARDNIMETSEQIGRLLSVKTGL</sequence>
<dbReference type="GO" id="GO:0008887">
    <property type="term" value="F:glycerate kinase activity"/>
    <property type="evidence" value="ECO:0007669"/>
    <property type="project" value="UniProtKB-UniRule"/>
</dbReference>
<accession>A0A845DRR0</accession>
<evidence type="ECO:0000256" key="2">
    <source>
        <dbReference type="ARBA" id="ARBA00022679"/>
    </source>
</evidence>
<dbReference type="Gene3D" id="3.90.1510.10">
    <property type="entry name" value="Glycerate kinase, domain 2"/>
    <property type="match status" value="1"/>
</dbReference>
<dbReference type="PANTHER" id="PTHR21599:SF0">
    <property type="entry name" value="GLYCERATE KINASE"/>
    <property type="match status" value="1"/>
</dbReference>
<dbReference type="InterPro" id="IPR018197">
    <property type="entry name" value="Glycerate_kinase_RE-like"/>
</dbReference>
<organism evidence="5 6">
    <name type="scientific">Halobacillus litoralis</name>
    <dbReference type="NCBI Taxonomy" id="45668"/>
    <lineage>
        <taxon>Bacteria</taxon>
        <taxon>Bacillati</taxon>
        <taxon>Bacillota</taxon>
        <taxon>Bacilli</taxon>
        <taxon>Bacillales</taxon>
        <taxon>Bacillaceae</taxon>
        <taxon>Halobacillus</taxon>
    </lineage>
</organism>
<evidence type="ECO:0000256" key="4">
    <source>
        <dbReference type="PIRNR" id="PIRNR006078"/>
    </source>
</evidence>
<dbReference type="GO" id="GO:0031388">
    <property type="term" value="P:organic acid phosphorylation"/>
    <property type="evidence" value="ECO:0007669"/>
    <property type="project" value="UniProtKB-UniRule"/>
</dbReference>
<dbReference type="SUPFAM" id="SSF110738">
    <property type="entry name" value="Glycerate kinase I"/>
    <property type="match status" value="1"/>
</dbReference>
<dbReference type="EC" id="2.7.1.-" evidence="5"/>
<protein>
    <submittedName>
        <fullName evidence="5">Glycerate kinase</fullName>
        <ecNumber evidence="5">2.7.1.-</ecNumber>
    </submittedName>
</protein>
<dbReference type="Pfam" id="PF02595">
    <property type="entry name" value="Gly_kinase"/>
    <property type="match status" value="1"/>
</dbReference>
<dbReference type="InterPro" id="IPR018193">
    <property type="entry name" value="Glyc_kinase_flavodox-like_fold"/>
</dbReference>